<dbReference type="Proteomes" id="UP000664398">
    <property type="component" value="Unassembled WGS sequence"/>
</dbReference>
<evidence type="ECO:0000313" key="3">
    <source>
        <dbReference type="Proteomes" id="UP000664398"/>
    </source>
</evidence>
<dbReference type="EMBL" id="JAGDYL010000001">
    <property type="protein sequence ID" value="MBO1803803.1"/>
    <property type="molecule type" value="Genomic_DNA"/>
</dbReference>
<dbReference type="RefSeq" id="WP_208044291.1">
    <property type="nucleotide sequence ID" value="NZ_JAGDYL010000001.1"/>
</dbReference>
<dbReference type="GO" id="GO:0003824">
    <property type="term" value="F:catalytic activity"/>
    <property type="evidence" value="ECO:0007669"/>
    <property type="project" value="InterPro"/>
</dbReference>
<accession>A0A939LVP8</accession>
<comment type="caution">
    <text evidence="2">The sequence shown here is derived from an EMBL/GenBank/DDBJ whole genome shotgun (WGS) entry which is preliminary data.</text>
</comment>
<organism evidence="2 3">
    <name type="scientific">Leucobacter ruminantium</name>
    <dbReference type="NCBI Taxonomy" id="1289170"/>
    <lineage>
        <taxon>Bacteria</taxon>
        <taxon>Bacillati</taxon>
        <taxon>Actinomycetota</taxon>
        <taxon>Actinomycetes</taxon>
        <taxon>Micrococcales</taxon>
        <taxon>Microbacteriaceae</taxon>
        <taxon>Leucobacter</taxon>
    </lineage>
</organism>
<keyword evidence="3" id="KW-1185">Reference proteome</keyword>
<proteinExistence type="predicted"/>
<dbReference type="PANTHER" id="PTHR11895">
    <property type="entry name" value="TRANSAMIDASE"/>
    <property type="match status" value="1"/>
</dbReference>
<protein>
    <submittedName>
        <fullName evidence="2">Amidase</fullName>
    </submittedName>
</protein>
<feature type="domain" description="Amidase" evidence="1">
    <location>
        <begin position="26"/>
        <end position="453"/>
    </location>
</feature>
<dbReference type="Pfam" id="PF01425">
    <property type="entry name" value="Amidase"/>
    <property type="match status" value="1"/>
</dbReference>
<dbReference type="Gene3D" id="3.90.1300.10">
    <property type="entry name" value="Amidase signature (AS) domain"/>
    <property type="match status" value="1"/>
</dbReference>
<dbReference type="InterPro" id="IPR023631">
    <property type="entry name" value="Amidase_dom"/>
</dbReference>
<dbReference type="PANTHER" id="PTHR11895:SF76">
    <property type="entry name" value="INDOLEACETAMIDE HYDROLASE"/>
    <property type="match status" value="1"/>
</dbReference>
<dbReference type="InterPro" id="IPR000120">
    <property type="entry name" value="Amidase"/>
</dbReference>
<sequence length="479" mass="51580">MTLDIAWNSAQEIARAIRAGEISPEEVAEATIARIEKYDPGLNVFSVFDPERIRAQARAISRRLAEGEDVGPLAGVPFAIKDMTAVKGDPQTAGLIALKDSVPDHNAALFDRLIDAGGIYVGKTTVPEAGYAVYGESHLFGATHNPWKPAHTAGGSSTGSAVAVASGLVPIAEGSDGAGSVRAPASLNGIVGFKPSLARIPCTVLPTRYETWAFHGPLTRTVADAALMFQVMAGPSEQDPMSLPDDGTDYLAEIEKDIAGLRIAYSPDLGTGYEIDPEVAEVCRRAVGKFEQLGATVVEATPPWARPEDAFWHSIWVPGFSAERDLIDWDAWEGQIDPELIDLIKEADTVAVSDYGRANLARAQMYETFVEFMRDYDVIVSPSLTHAAHPHGQFAPDHLLGQSVQRQLLGWLLTYPYNMLTVPAISMPAGFTEDGRPIGLQIAGRKLADAEVLRVAANFERVHSPWTDGARPDLAPFES</sequence>
<dbReference type="AlphaFoldDB" id="A0A939LVP8"/>
<gene>
    <name evidence="2" type="ORF">J4H91_00515</name>
</gene>
<name>A0A939LVP8_9MICO</name>
<evidence type="ECO:0000313" key="2">
    <source>
        <dbReference type="EMBL" id="MBO1803803.1"/>
    </source>
</evidence>
<evidence type="ECO:0000259" key="1">
    <source>
        <dbReference type="Pfam" id="PF01425"/>
    </source>
</evidence>
<dbReference type="InterPro" id="IPR036928">
    <property type="entry name" value="AS_sf"/>
</dbReference>
<dbReference type="SUPFAM" id="SSF75304">
    <property type="entry name" value="Amidase signature (AS) enzymes"/>
    <property type="match status" value="1"/>
</dbReference>
<reference evidence="2" key="1">
    <citation type="submission" date="2021-03" db="EMBL/GenBank/DDBJ databases">
        <title>Leucobacter chromiisoli sp. nov., isolated from chromium-containing soil of chemical plant.</title>
        <authorList>
            <person name="Xu Z."/>
        </authorList>
    </citation>
    <scope>NUCLEOTIDE SEQUENCE</scope>
    <source>
        <strain evidence="2">A2</strain>
    </source>
</reference>